<reference evidence="4" key="1">
    <citation type="submission" date="2023-07" db="EMBL/GenBank/DDBJ databases">
        <title>30 novel species of actinomycetes from the DSMZ collection.</title>
        <authorList>
            <person name="Nouioui I."/>
        </authorList>
    </citation>
    <scope>NUCLEOTIDE SEQUENCE [LARGE SCALE GENOMIC DNA]</scope>
    <source>
        <strain evidence="4">DSM 44918</strain>
    </source>
</reference>
<feature type="region of interest" description="Disordered" evidence="2">
    <location>
        <begin position="1"/>
        <end position="28"/>
    </location>
</feature>
<dbReference type="NCBIfam" id="TIGR00481">
    <property type="entry name" value="YbhB/YbcL family Raf kinase inhibitor-like protein"/>
    <property type="match status" value="1"/>
</dbReference>
<dbReference type="SUPFAM" id="SSF49777">
    <property type="entry name" value="PEBP-like"/>
    <property type="match status" value="1"/>
</dbReference>
<accession>A0ABU2LUQ1</accession>
<comment type="caution">
    <text evidence="3">The sequence shown here is derived from an EMBL/GenBank/DDBJ whole genome shotgun (WGS) entry which is preliminary data.</text>
</comment>
<gene>
    <name evidence="3" type="ORF">RNC47_23290</name>
</gene>
<dbReference type="Proteomes" id="UP001183420">
    <property type="component" value="Unassembled WGS sequence"/>
</dbReference>
<dbReference type="InterPro" id="IPR008914">
    <property type="entry name" value="PEBP"/>
</dbReference>
<dbReference type="RefSeq" id="WP_311601467.1">
    <property type="nucleotide sequence ID" value="NZ_JAVREM010000037.1"/>
</dbReference>
<evidence type="ECO:0000256" key="2">
    <source>
        <dbReference type="SAM" id="MobiDB-lite"/>
    </source>
</evidence>
<comment type="similarity">
    <text evidence="1">Belongs to the UPF0098 family.</text>
</comment>
<keyword evidence="3" id="KW-0649">Protein kinase inhibitor</keyword>
<organism evidence="3 4">
    <name type="scientific">Streptomyces millisiae</name>
    <dbReference type="NCBI Taxonomy" id="3075542"/>
    <lineage>
        <taxon>Bacteria</taxon>
        <taxon>Bacillati</taxon>
        <taxon>Actinomycetota</taxon>
        <taxon>Actinomycetes</taxon>
        <taxon>Kitasatosporales</taxon>
        <taxon>Streptomycetaceae</taxon>
        <taxon>Streptomyces</taxon>
    </lineage>
</organism>
<dbReference type="CDD" id="cd00865">
    <property type="entry name" value="PEBP_bact_arch"/>
    <property type="match status" value="1"/>
</dbReference>
<proteinExistence type="inferred from homology"/>
<protein>
    <submittedName>
        <fullName evidence="3">YbhB/YbcL family Raf kinase inhibitor-like protein</fullName>
    </submittedName>
</protein>
<dbReference type="EMBL" id="JAVREM010000037">
    <property type="protein sequence ID" value="MDT0321260.1"/>
    <property type="molecule type" value="Genomic_DNA"/>
</dbReference>
<name>A0ABU2LUQ1_9ACTN</name>
<evidence type="ECO:0000256" key="1">
    <source>
        <dbReference type="ARBA" id="ARBA00007120"/>
    </source>
</evidence>
<dbReference type="InterPro" id="IPR005247">
    <property type="entry name" value="YbhB_YbcL/LppC-like"/>
</dbReference>
<keyword evidence="4" id="KW-1185">Reference proteome</keyword>
<dbReference type="Pfam" id="PF01161">
    <property type="entry name" value="PBP"/>
    <property type="match status" value="1"/>
</dbReference>
<dbReference type="InterPro" id="IPR036610">
    <property type="entry name" value="PEBP-like_sf"/>
</dbReference>
<evidence type="ECO:0000313" key="3">
    <source>
        <dbReference type="EMBL" id="MDT0321260.1"/>
    </source>
</evidence>
<dbReference type="GO" id="GO:0004860">
    <property type="term" value="F:protein kinase inhibitor activity"/>
    <property type="evidence" value="ECO:0007669"/>
    <property type="project" value="UniProtKB-KW"/>
</dbReference>
<evidence type="ECO:0000313" key="4">
    <source>
        <dbReference type="Proteomes" id="UP001183420"/>
    </source>
</evidence>
<dbReference type="PANTHER" id="PTHR30289:SF1">
    <property type="entry name" value="PEBP (PHOSPHATIDYLETHANOLAMINE-BINDING PROTEIN) FAMILY PROTEIN"/>
    <property type="match status" value="1"/>
</dbReference>
<dbReference type="PANTHER" id="PTHR30289">
    <property type="entry name" value="UNCHARACTERIZED PROTEIN YBCL-RELATED"/>
    <property type="match status" value="1"/>
</dbReference>
<sequence>MTGMEDTYENPAQDGFHLRSPAFDDRAPIPPRFSADGGNVSPPLSWTRPPPGTQELALLCEDPDAPAGTYVHWLVTDIDPGARGIAEGELPAGGRAHANTMGDHGWDGPRPPVGDAAHRYRFRLYALPFHIPIPDHASASEVHRALEDERLAESTLTGLYQR</sequence>
<dbReference type="Gene3D" id="3.90.280.10">
    <property type="entry name" value="PEBP-like"/>
    <property type="match status" value="1"/>
</dbReference>